<keyword evidence="4" id="KW-1185">Reference proteome</keyword>
<evidence type="ECO:0000313" key="4">
    <source>
        <dbReference type="Proteomes" id="UP001297272"/>
    </source>
</evidence>
<evidence type="ECO:0000259" key="2">
    <source>
        <dbReference type="Pfam" id="PF01266"/>
    </source>
</evidence>
<dbReference type="PANTHER" id="PTHR13847">
    <property type="entry name" value="SARCOSINE DEHYDROGENASE-RELATED"/>
    <property type="match status" value="1"/>
</dbReference>
<name>A0ABS5RXS4_9HYPH</name>
<sequence>MPISRPNTFWHSRVPLPDCPALQGGLQADVVVVGGGFTGLAAAATLAEGGANVVLLEAEGLAHSASGRNAGFVVPNFSKADPAQVLAKLGPERGKRLLAMVSGAADRVFELAREADLGAEAEQNGWLQPAHSPAMAKTVQARVEAWAALGRPVEWLDAAETARRTGIDIYHGALFDRSGGVINPVAHAAALARRAQKAGARLFEGSAARNITRRSSGWRVETASGHVDAPKVLMCTNAHTLGAAKALGRTVIPLNVYQIATEPLDAAVIARFSPNREPLSDTRANIFTFRLTADHRLISGGMAVVPYFGAEARMARRIVTRLARELRLPAVPRVDHIWRGTAAVTTDFLPHLVDLGPGFLGVTACNGRGVAMTTVTGEMIGKALLEGHSLDDLPIPLGAPSAVPAPFLARWAPSAFLLQGDRADRRAIRKTQEDRAHANRQSAA</sequence>
<proteinExistence type="predicted"/>
<dbReference type="InterPro" id="IPR006076">
    <property type="entry name" value="FAD-dep_OxRdtase"/>
</dbReference>
<gene>
    <name evidence="3" type="ORF">JYU29_14265</name>
</gene>
<dbReference type="Gene3D" id="3.30.9.10">
    <property type="entry name" value="D-Amino Acid Oxidase, subunit A, domain 2"/>
    <property type="match status" value="1"/>
</dbReference>
<organism evidence="3 4">
    <name type="scientific">Tianweitania aestuarii</name>
    <dbReference type="NCBI Taxonomy" id="2814886"/>
    <lineage>
        <taxon>Bacteria</taxon>
        <taxon>Pseudomonadati</taxon>
        <taxon>Pseudomonadota</taxon>
        <taxon>Alphaproteobacteria</taxon>
        <taxon>Hyphomicrobiales</taxon>
        <taxon>Phyllobacteriaceae</taxon>
        <taxon>Tianweitania</taxon>
    </lineage>
</organism>
<dbReference type="Proteomes" id="UP001297272">
    <property type="component" value="Unassembled WGS sequence"/>
</dbReference>
<dbReference type="RefSeq" id="WP_213985466.1">
    <property type="nucleotide sequence ID" value="NZ_JAFMNX010000003.1"/>
</dbReference>
<feature type="domain" description="FAD dependent oxidoreductase" evidence="2">
    <location>
        <begin position="29"/>
        <end position="380"/>
    </location>
</feature>
<dbReference type="Gene3D" id="3.50.50.60">
    <property type="entry name" value="FAD/NAD(P)-binding domain"/>
    <property type="match status" value="1"/>
</dbReference>
<dbReference type="Pfam" id="PF01266">
    <property type="entry name" value="DAO"/>
    <property type="match status" value="1"/>
</dbReference>
<protein>
    <submittedName>
        <fullName evidence="3">FAD-binding oxidoreductase</fullName>
    </submittedName>
</protein>
<reference evidence="3 4" key="1">
    <citation type="submission" date="2021-03" db="EMBL/GenBank/DDBJ databases">
        <title>Tianweitania aestuarii sp. nov., isolated from a tidal flat.</title>
        <authorList>
            <person name="Park S."/>
            <person name="Yoon J.-H."/>
        </authorList>
    </citation>
    <scope>NUCLEOTIDE SEQUENCE [LARGE SCALE GENOMIC DNA]</scope>
    <source>
        <strain evidence="3 4">BSSL-BM11</strain>
    </source>
</reference>
<evidence type="ECO:0000256" key="1">
    <source>
        <dbReference type="ARBA" id="ARBA00023002"/>
    </source>
</evidence>
<dbReference type="SUPFAM" id="SSF51905">
    <property type="entry name" value="FAD/NAD(P)-binding domain"/>
    <property type="match status" value="1"/>
</dbReference>
<evidence type="ECO:0000313" key="3">
    <source>
        <dbReference type="EMBL" id="MBS9721851.1"/>
    </source>
</evidence>
<dbReference type="InterPro" id="IPR036188">
    <property type="entry name" value="FAD/NAD-bd_sf"/>
</dbReference>
<keyword evidence="1" id="KW-0560">Oxidoreductase</keyword>
<accession>A0ABS5RXS4</accession>
<dbReference type="PANTHER" id="PTHR13847:SF281">
    <property type="entry name" value="FAD DEPENDENT OXIDOREDUCTASE DOMAIN-CONTAINING PROTEIN"/>
    <property type="match status" value="1"/>
</dbReference>
<comment type="caution">
    <text evidence="3">The sequence shown here is derived from an EMBL/GenBank/DDBJ whole genome shotgun (WGS) entry which is preliminary data.</text>
</comment>
<dbReference type="EMBL" id="JAFMNX010000003">
    <property type="protein sequence ID" value="MBS9721851.1"/>
    <property type="molecule type" value="Genomic_DNA"/>
</dbReference>